<evidence type="ECO:0000256" key="1">
    <source>
        <dbReference type="ARBA" id="ARBA00001947"/>
    </source>
</evidence>
<dbReference type="SUPFAM" id="SSF53187">
    <property type="entry name" value="Zn-dependent exopeptidases"/>
    <property type="match status" value="1"/>
</dbReference>
<dbReference type="Proteomes" id="UP000275281">
    <property type="component" value="Unassembled WGS sequence"/>
</dbReference>
<evidence type="ECO:0000256" key="3">
    <source>
        <dbReference type="ARBA" id="ARBA00022801"/>
    </source>
</evidence>
<comment type="cofactor">
    <cofactor evidence="1">
        <name>Zn(2+)</name>
        <dbReference type="ChEBI" id="CHEBI:29105"/>
    </cofactor>
</comment>
<accession>A0A3N5ZBF9</accession>
<organism evidence="7 8">
    <name type="scientific">Alteromonas sediminis</name>
    <dbReference type="NCBI Taxonomy" id="2259342"/>
    <lineage>
        <taxon>Bacteria</taxon>
        <taxon>Pseudomonadati</taxon>
        <taxon>Pseudomonadota</taxon>
        <taxon>Gammaproteobacteria</taxon>
        <taxon>Alteromonadales</taxon>
        <taxon>Alteromonadaceae</taxon>
        <taxon>Alteromonas/Salinimonas group</taxon>
        <taxon>Alteromonas</taxon>
    </lineage>
</organism>
<dbReference type="Gene3D" id="3.40.630.10">
    <property type="entry name" value="Zn peptidases"/>
    <property type="match status" value="1"/>
</dbReference>
<evidence type="ECO:0000256" key="5">
    <source>
        <dbReference type="PROSITE-ProRule" id="PRU01379"/>
    </source>
</evidence>
<dbReference type="GO" id="GO:0016788">
    <property type="term" value="F:hydrolase activity, acting on ester bonds"/>
    <property type="evidence" value="ECO:0007669"/>
    <property type="project" value="InterPro"/>
</dbReference>
<dbReference type="OrthoDB" id="5290048at2"/>
<keyword evidence="2" id="KW-0479">Metal-binding</keyword>
<keyword evidence="3" id="KW-0378">Hydrolase</keyword>
<dbReference type="InterPro" id="IPR000834">
    <property type="entry name" value="Peptidase_M14"/>
</dbReference>
<evidence type="ECO:0000256" key="4">
    <source>
        <dbReference type="ARBA" id="ARBA00022833"/>
    </source>
</evidence>
<evidence type="ECO:0000256" key="2">
    <source>
        <dbReference type="ARBA" id="ARBA00022723"/>
    </source>
</evidence>
<dbReference type="GO" id="GO:0008270">
    <property type="term" value="F:zinc ion binding"/>
    <property type="evidence" value="ECO:0007669"/>
    <property type="project" value="InterPro"/>
</dbReference>
<dbReference type="GO" id="GO:0006508">
    <property type="term" value="P:proteolysis"/>
    <property type="evidence" value="ECO:0007669"/>
    <property type="project" value="InterPro"/>
</dbReference>
<dbReference type="GO" id="GO:0004181">
    <property type="term" value="F:metallocarboxypeptidase activity"/>
    <property type="evidence" value="ECO:0007669"/>
    <property type="project" value="InterPro"/>
</dbReference>
<protein>
    <submittedName>
        <fullName evidence="7">DUF2817 domain-containing protein</fullName>
    </submittedName>
</protein>
<evidence type="ECO:0000313" key="8">
    <source>
        <dbReference type="Proteomes" id="UP000275281"/>
    </source>
</evidence>
<dbReference type="InterPro" id="IPR055438">
    <property type="entry name" value="AstE_AspA_cat"/>
</dbReference>
<feature type="domain" description="Peptidase M14" evidence="6">
    <location>
        <begin position="28"/>
        <end position="304"/>
    </location>
</feature>
<name>A0A3N5ZBF9_9ALTE</name>
<evidence type="ECO:0000313" key="7">
    <source>
        <dbReference type="EMBL" id="RPJ68644.1"/>
    </source>
</evidence>
<dbReference type="AlphaFoldDB" id="A0A3N5ZBF9"/>
<dbReference type="CDD" id="cd06231">
    <property type="entry name" value="M14_REP34-like"/>
    <property type="match status" value="1"/>
</dbReference>
<keyword evidence="4" id="KW-0862">Zinc</keyword>
<proteinExistence type="inferred from homology"/>
<keyword evidence="8" id="KW-1185">Reference proteome</keyword>
<evidence type="ECO:0000259" key="6">
    <source>
        <dbReference type="PROSITE" id="PS52035"/>
    </source>
</evidence>
<comment type="similarity">
    <text evidence="5">Belongs to the peptidase M14 family.</text>
</comment>
<sequence>MTTHYPIGRPGIPWSDDEKKQWFEMQSIKRTYQDEVLHKLPFLPSVFKSEQYGALPIDTERYPLMAITPVNPDPALPYMLITGGVHGYETSGVQGALDFALNHAQAYSHLVNLIILPCISPWGYETINRWGANAVDPNRSFTAESDSFEAKAALQYVKALSVEPIMHIDLHETTDTDNSEFRPALSARDAVEQAVWQIPDGFYLVADSQAPEIDFQKAIIKAVEQVTHIADADDKGNIIGAPILYQGVIGYDKKALNLCAGMTNARFVTTTEVYPDSPRTDAKNCIDAQVAAIKAAVDFALERGV</sequence>
<dbReference type="PROSITE" id="PS52035">
    <property type="entry name" value="PEPTIDASE_M14"/>
    <property type="match status" value="1"/>
</dbReference>
<dbReference type="Pfam" id="PF24827">
    <property type="entry name" value="AstE_AspA_cat"/>
    <property type="match status" value="1"/>
</dbReference>
<gene>
    <name evidence="7" type="ORF">DRW07_04405</name>
</gene>
<comment type="caution">
    <text evidence="7">The sequence shown here is derived from an EMBL/GenBank/DDBJ whole genome shotgun (WGS) entry which is preliminary data.</text>
</comment>
<feature type="active site" description="Proton donor/acceptor" evidence="5">
    <location>
        <position position="272"/>
    </location>
</feature>
<dbReference type="EMBL" id="RPOK01000001">
    <property type="protein sequence ID" value="RPJ68644.1"/>
    <property type="molecule type" value="Genomic_DNA"/>
</dbReference>
<reference evidence="7 8" key="1">
    <citation type="submission" date="2018-11" db="EMBL/GenBank/DDBJ databases">
        <authorList>
            <person name="Ye M.-Q."/>
            <person name="Du Z.-J."/>
        </authorList>
    </citation>
    <scope>NUCLEOTIDE SEQUENCE [LARGE SCALE GENOMIC DNA]</scope>
    <source>
        <strain evidence="7 8">U0105</strain>
    </source>
</reference>
<dbReference type="RefSeq" id="WP_124026645.1">
    <property type="nucleotide sequence ID" value="NZ_JBHRSN010000005.1"/>
</dbReference>